<name>A0A8T4IWD2_9ACTN</name>
<dbReference type="Proteomes" id="UP000675554">
    <property type="component" value="Unassembled WGS sequence"/>
</dbReference>
<dbReference type="EMBL" id="JAGSMN010000670">
    <property type="protein sequence ID" value="MBR7676489.1"/>
    <property type="molecule type" value="Genomic_DNA"/>
</dbReference>
<comment type="caution">
    <text evidence="1">The sequence shown here is derived from an EMBL/GenBank/DDBJ whole genome shotgun (WGS) entry which is preliminary data.</text>
</comment>
<gene>
    <name evidence="1" type="ORF">KDA82_26470</name>
</gene>
<protein>
    <submittedName>
        <fullName evidence="1">DUF4865 family protein</fullName>
    </submittedName>
</protein>
<dbReference type="Pfam" id="PF16157">
    <property type="entry name" value="DUF4865"/>
    <property type="match status" value="1"/>
</dbReference>
<proteinExistence type="predicted"/>
<organism evidence="1 2">
    <name type="scientific">Streptomyces daliensis</name>
    <dbReference type="NCBI Taxonomy" id="299421"/>
    <lineage>
        <taxon>Bacteria</taxon>
        <taxon>Bacillati</taxon>
        <taxon>Actinomycetota</taxon>
        <taxon>Actinomycetes</taxon>
        <taxon>Kitasatosporales</taxon>
        <taxon>Streptomycetaceae</taxon>
        <taxon>Streptomyces</taxon>
    </lineage>
</organism>
<dbReference type="InterPro" id="IPR032349">
    <property type="entry name" value="DUF4865"/>
</dbReference>
<sequence length="197" mass="21374">MHAMQYEITLPADYDMGFIRRRVAAKGHLLDGHQGLGLKAYAIRERAAEDAPGPRQPVNQYAPFYLWEDPSALTDFLRGPGFQGLSADFGRPTVRNWHGLGHADGPARGAVPRAAERRTWVLPPGEDVGAHAGAALDGLRELARQPGVHTAALGLDPHRWELVRFVLRDGTTAPGEGDGNGEDAYYEVLHLSEGPGL</sequence>
<evidence type="ECO:0000313" key="2">
    <source>
        <dbReference type="Proteomes" id="UP000675554"/>
    </source>
</evidence>
<keyword evidence="2" id="KW-1185">Reference proteome</keyword>
<reference evidence="1" key="1">
    <citation type="submission" date="2021-04" db="EMBL/GenBank/DDBJ databases">
        <title>Sequencing of actinobacteria type strains.</title>
        <authorList>
            <person name="Nguyen G.-S."/>
            <person name="Wentzel A."/>
        </authorList>
    </citation>
    <scope>NUCLEOTIDE SEQUENCE</scope>
    <source>
        <strain evidence="1">DSM 42095</strain>
    </source>
</reference>
<accession>A0A8T4IWD2</accession>
<dbReference type="AlphaFoldDB" id="A0A8T4IWD2"/>
<evidence type="ECO:0000313" key="1">
    <source>
        <dbReference type="EMBL" id="MBR7676489.1"/>
    </source>
</evidence>